<dbReference type="RefSeq" id="WP_155820298.1">
    <property type="nucleotide sequence ID" value="NZ_BANI01000004.1"/>
</dbReference>
<keyword evidence="1" id="KW-0472">Membrane</keyword>
<feature type="transmembrane region" description="Helical" evidence="1">
    <location>
        <begin position="28"/>
        <end position="46"/>
    </location>
</feature>
<evidence type="ECO:0000313" key="3">
    <source>
        <dbReference type="Proteomes" id="UP000032675"/>
    </source>
</evidence>
<protein>
    <submittedName>
        <fullName evidence="2">Uncharacterized protein</fullName>
    </submittedName>
</protein>
<dbReference type="Proteomes" id="UP000032675">
    <property type="component" value="Unassembled WGS sequence"/>
</dbReference>
<comment type="caution">
    <text evidence="2">The sequence shown here is derived from an EMBL/GenBank/DDBJ whole genome shotgun (WGS) entry which is preliminary data.</text>
</comment>
<dbReference type="EMBL" id="BANI01000004">
    <property type="protein sequence ID" value="GAN94967.1"/>
    <property type="molecule type" value="Genomic_DNA"/>
</dbReference>
<proteinExistence type="predicted"/>
<name>A0A0D6PUG8_KOMEU</name>
<accession>A0A0D6PUG8</accession>
<reference evidence="2 3" key="1">
    <citation type="submission" date="2012-11" db="EMBL/GenBank/DDBJ databases">
        <title>Whole genome sequence of Gluconacetobacter europaeus NBRC3261.</title>
        <authorList>
            <person name="Azuma Y."/>
            <person name="Higashiura N."/>
            <person name="Hirakawa H."/>
            <person name="Matsushita K."/>
        </authorList>
    </citation>
    <scope>NUCLEOTIDE SEQUENCE [LARGE SCALE GENOMIC DNA]</scope>
    <source>
        <strain evidence="2 3">NBRC 3261</strain>
    </source>
</reference>
<sequence length="48" mass="5147">MDQATTVQVTPQMEAQEAARRHKGRIRAVAITLSALAAILYALSLAPI</sequence>
<organism evidence="2 3">
    <name type="scientific">Komagataeibacter europaeus NBRC 3261</name>
    <dbReference type="NCBI Taxonomy" id="1234669"/>
    <lineage>
        <taxon>Bacteria</taxon>
        <taxon>Pseudomonadati</taxon>
        <taxon>Pseudomonadota</taxon>
        <taxon>Alphaproteobacteria</taxon>
        <taxon>Acetobacterales</taxon>
        <taxon>Acetobacteraceae</taxon>
        <taxon>Komagataeibacter</taxon>
    </lineage>
</organism>
<evidence type="ECO:0000256" key="1">
    <source>
        <dbReference type="SAM" id="Phobius"/>
    </source>
</evidence>
<evidence type="ECO:0000313" key="2">
    <source>
        <dbReference type="EMBL" id="GAN94967.1"/>
    </source>
</evidence>
<keyword evidence="1" id="KW-1133">Transmembrane helix</keyword>
<dbReference type="AlphaFoldDB" id="A0A0D6PUG8"/>
<gene>
    <name evidence="2" type="ORF">Geu3261_0004_011</name>
</gene>
<keyword evidence="1" id="KW-0812">Transmembrane</keyword>